<organism evidence="1 2">
    <name type="scientific">Diacronema lutheri</name>
    <name type="common">Unicellular marine alga</name>
    <name type="synonym">Monochrysis lutheri</name>
    <dbReference type="NCBI Taxonomy" id="2081491"/>
    <lineage>
        <taxon>Eukaryota</taxon>
        <taxon>Haptista</taxon>
        <taxon>Haptophyta</taxon>
        <taxon>Pavlovophyceae</taxon>
        <taxon>Pavlovales</taxon>
        <taxon>Pavlovaceae</taxon>
        <taxon>Diacronema</taxon>
    </lineage>
</organism>
<protein>
    <submittedName>
        <fullName evidence="1">Uncharacterized protein</fullName>
    </submittedName>
</protein>
<dbReference type="Proteomes" id="UP000751190">
    <property type="component" value="Unassembled WGS sequence"/>
</dbReference>
<evidence type="ECO:0000313" key="1">
    <source>
        <dbReference type="EMBL" id="KAG8459057.1"/>
    </source>
</evidence>
<sequence>MRLRQSGKSTATSPEKEIVFYAYACEPRAVRGHDFEELELMARLFGEGADTVLELSGWTRLCKAEHGAERTGAEIIYNLARGKCAVAAPPLAAADKYILAPREVQLRCTFDKGHELKGHDTAAASIECVLTESGLLQIIGLPAVVAADAQPFALVAACPRERDTGRARALFAALIAQADSKRSRMCTVM</sequence>
<gene>
    <name evidence="1" type="ORF">KFE25_002464</name>
</gene>
<dbReference type="EMBL" id="JAGTXO010000044">
    <property type="protein sequence ID" value="KAG8459057.1"/>
    <property type="molecule type" value="Genomic_DNA"/>
</dbReference>
<evidence type="ECO:0000313" key="2">
    <source>
        <dbReference type="Proteomes" id="UP000751190"/>
    </source>
</evidence>
<dbReference type="AlphaFoldDB" id="A0A8J5X9I0"/>
<proteinExistence type="predicted"/>
<comment type="caution">
    <text evidence="1">The sequence shown here is derived from an EMBL/GenBank/DDBJ whole genome shotgun (WGS) entry which is preliminary data.</text>
</comment>
<keyword evidence="2" id="KW-1185">Reference proteome</keyword>
<reference evidence="1" key="1">
    <citation type="submission" date="2021-05" db="EMBL/GenBank/DDBJ databases">
        <title>The genome of the haptophyte Pavlova lutheri (Diacronema luteri, Pavlovales) - a model for lipid biosynthesis in eukaryotic algae.</title>
        <authorList>
            <person name="Hulatt C.J."/>
            <person name="Posewitz M.C."/>
        </authorList>
    </citation>
    <scope>NUCLEOTIDE SEQUENCE</scope>
    <source>
        <strain evidence="1">NIVA-4/92</strain>
    </source>
</reference>
<name>A0A8J5X9I0_DIALT</name>
<accession>A0A8J5X9I0</accession>